<proteinExistence type="predicted"/>
<evidence type="ECO:0000313" key="2">
    <source>
        <dbReference type="EMBL" id="AAO66573.1"/>
    </source>
</evidence>
<reference evidence="3" key="1">
    <citation type="journal article" date="2005" name="Nature">
        <title>The map-based sequence of the rice genome.</title>
        <authorList>
            <consortium name="International rice genome sequencing project (IRGSP)"/>
            <person name="Matsumoto T."/>
            <person name="Wu J."/>
            <person name="Kanamori H."/>
            <person name="Katayose Y."/>
            <person name="Fujisawa M."/>
            <person name="Namiki N."/>
            <person name="Mizuno H."/>
            <person name="Yamamoto K."/>
            <person name="Antonio B.A."/>
            <person name="Baba T."/>
            <person name="Sakata K."/>
            <person name="Nagamura Y."/>
            <person name="Aoki H."/>
            <person name="Arikawa K."/>
            <person name="Arita K."/>
            <person name="Bito T."/>
            <person name="Chiden Y."/>
            <person name="Fujitsuka N."/>
            <person name="Fukunaka R."/>
            <person name="Hamada M."/>
            <person name="Harada C."/>
            <person name="Hayashi A."/>
            <person name="Hijishita S."/>
            <person name="Honda M."/>
            <person name="Hosokawa S."/>
            <person name="Ichikawa Y."/>
            <person name="Idonuma A."/>
            <person name="Iijima M."/>
            <person name="Ikeda M."/>
            <person name="Ikeno M."/>
            <person name="Ito K."/>
            <person name="Ito S."/>
            <person name="Ito T."/>
            <person name="Ito Y."/>
            <person name="Ito Y."/>
            <person name="Iwabuchi A."/>
            <person name="Kamiya K."/>
            <person name="Karasawa W."/>
            <person name="Kurita K."/>
            <person name="Katagiri S."/>
            <person name="Kikuta A."/>
            <person name="Kobayashi H."/>
            <person name="Kobayashi N."/>
            <person name="Machita K."/>
            <person name="Maehara T."/>
            <person name="Masukawa M."/>
            <person name="Mizubayashi T."/>
            <person name="Mukai Y."/>
            <person name="Nagasaki H."/>
            <person name="Nagata Y."/>
            <person name="Naito S."/>
            <person name="Nakashima M."/>
            <person name="Nakama Y."/>
            <person name="Nakamichi Y."/>
            <person name="Nakamura M."/>
            <person name="Meguro A."/>
            <person name="Negishi M."/>
            <person name="Ohta I."/>
            <person name="Ohta T."/>
            <person name="Okamoto M."/>
            <person name="Ono N."/>
            <person name="Saji S."/>
            <person name="Sakaguchi M."/>
            <person name="Sakai K."/>
            <person name="Shibata M."/>
            <person name="Shimokawa T."/>
            <person name="Song J."/>
            <person name="Takazaki Y."/>
            <person name="Terasawa K."/>
            <person name="Tsugane M."/>
            <person name="Tsuji K."/>
            <person name="Ueda S."/>
            <person name="Waki K."/>
            <person name="Yamagata H."/>
            <person name="Yamamoto M."/>
            <person name="Yamamoto S."/>
            <person name="Yamane H."/>
            <person name="Yoshiki S."/>
            <person name="Yoshihara R."/>
            <person name="Yukawa K."/>
            <person name="Zhong H."/>
            <person name="Yano M."/>
            <person name="Yuan Q."/>
            <person name="Ouyang S."/>
            <person name="Liu J."/>
            <person name="Jones K.M."/>
            <person name="Gansberger K."/>
            <person name="Moffat K."/>
            <person name="Hill J."/>
            <person name="Bera J."/>
            <person name="Fadrosh D."/>
            <person name="Jin S."/>
            <person name="Johri S."/>
            <person name="Kim M."/>
            <person name="Overton L."/>
            <person name="Reardon M."/>
            <person name="Tsitrin T."/>
            <person name="Vuong H."/>
            <person name="Weaver B."/>
            <person name="Ciecko A."/>
            <person name="Tallon L."/>
            <person name="Jackson J."/>
            <person name="Pai G."/>
            <person name="Aken S.V."/>
            <person name="Utterback T."/>
            <person name="Reidmuller S."/>
            <person name="Feldblyum T."/>
            <person name="Hsiao J."/>
            <person name="Zismann V."/>
            <person name="Iobst S."/>
            <person name="de Vazeille A.R."/>
            <person name="Buell C.R."/>
            <person name="Ying K."/>
            <person name="Li Y."/>
            <person name="Lu T."/>
            <person name="Huang Y."/>
            <person name="Zhao Q."/>
            <person name="Feng Q."/>
            <person name="Zhang L."/>
            <person name="Zhu J."/>
            <person name="Weng Q."/>
            <person name="Mu J."/>
            <person name="Lu Y."/>
            <person name="Fan D."/>
            <person name="Liu Y."/>
            <person name="Guan J."/>
            <person name="Zhang Y."/>
            <person name="Yu S."/>
            <person name="Liu X."/>
            <person name="Zhang Y."/>
            <person name="Hong G."/>
            <person name="Han B."/>
            <person name="Choisne N."/>
            <person name="Demange N."/>
            <person name="Orjeda G."/>
            <person name="Samain S."/>
            <person name="Cattolico L."/>
            <person name="Pelletier E."/>
            <person name="Couloux A."/>
            <person name="Segurens B."/>
            <person name="Wincker P."/>
            <person name="D'Hont A."/>
            <person name="Scarpelli C."/>
            <person name="Weissenbach J."/>
            <person name="Salanoubat M."/>
            <person name="Quetier F."/>
            <person name="Yu Y."/>
            <person name="Kim H.R."/>
            <person name="Rambo T."/>
            <person name="Currie J."/>
            <person name="Collura K."/>
            <person name="Luo M."/>
            <person name="Yang T."/>
            <person name="Ammiraju J.S.S."/>
            <person name="Engler F."/>
            <person name="Soderlund C."/>
            <person name="Wing R.A."/>
            <person name="Palmer L.E."/>
            <person name="de la Bastide M."/>
            <person name="Spiegel L."/>
            <person name="Nascimento L."/>
            <person name="Zutavern T."/>
            <person name="O'Shaughnessy A."/>
            <person name="Dike S."/>
            <person name="Dedhia N."/>
            <person name="Preston R."/>
            <person name="Balija V."/>
            <person name="McCombie W.R."/>
            <person name="Chow T."/>
            <person name="Chen H."/>
            <person name="Chung M."/>
            <person name="Chen C."/>
            <person name="Shaw J."/>
            <person name="Wu H."/>
            <person name="Hsiao K."/>
            <person name="Chao Y."/>
            <person name="Chu M."/>
            <person name="Cheng C."/>
            <person name="Hour A."/>
            <person name="Lee P."/>
            <person name="Lin S."/>
            <person name="Lin Y."/>
            <person name="Liou J."/>
            <person name="Liu S."/>
            <person name="Hsing Y."/>
            <person name="Raghuvanshi S."/>
            <person name="Mohanty A."/>
            <person name="Bharti A.K."/>
            <person name="Gaur A."/>
            <person name="Gupta V."/>
            <person name="Kumar D."/>
            <person name="Ravi V."/>
            <person name="Vij S."/>
            <person name="Kapur A."/>
            <person name="Khurana P."/>
            <person name="Khurana P."/>
            <person name="Khurana J.P."/>
            <person name="Tyagi A.K."/>
            <person name="Gaikwad K."/>
            <person name="Singh A."/>
            <person name="Dalal V."/>
            <person name="Srivastava S."/>
            <person name="Dixit A."/>
            <person name="Pal A.K."/>
            <person name="Ghazi I.A."/>
            <person name="Yadav M."/>
            <person name="Pandit A."/>
            <person name="Bhargava A."/>
            <person name="Sureshbabu K."/>
            <person name="Batra K."/>
            <person name="Sharma T.R."/>
            <person name="Mohapatra T."/>
            <person name="Singh N.K."/>
            <person name="Messing J."/>
            <person name="Nelson A.B."/>
            <person name="Fuks G."/>
            <person name="Kavchok S."/>
            <person name="Keizer G."/>
            <person name="Linton E."/>
            <person name="Llaca V."/>
            <person name="Song R."/>
            <person name="Tanyolac B."/>
            <person name="Young S."/>
            <person name="Ho-Il K."/>
            <person name="Hahn J.H."/>
            <person name="Sangsakoo G."/>
            <person name="Vanavichit A."/>
            <person name="de Mattos Luiz.A.T."/>
            <person name="Zimmer P.D."/>
            <person name="Malone G."/>
            <person name="Dellagostin O."/>
            <person name="de Oliveira A.C."/>
            <person name="Bevan M."/>
            <person name="Bancroft I."/>
            <person name="Minx P."/>
            <person name="Cordum H."/>
            <person name="Wilson R."/>
            <person name="Cheng Z."/>
            <person name="Jin W."/>
            <person name="Jiang J."/>
            <person name="Leong S.A."/>
            <person name="Iwama H."/>
            <person name="Gojobori T."/>
            <person name="Itoh T."/>
            <person name="Niimura Y."/>
            <person name="Fujii Y."/>
            <person name="Habara T."/>
            <person name="Sakai H."/>
            <person name="Sato Y."/>
            <person name="Wilson G."/>
            <person name="Kumar K."/>
            <person name="McCouch S."/>
            <person name="Juretic N."/>
            <person name="Hoen D."/>
            <person name="Wright S."/>
            <person name="Bruskiewich R."/>
            <person name="Bureau T."/>
            <person name="Miyao A."/>
            <person name="Hirochika H."/>
            <person name="Nishikawa T."/>
            <person name="Kadowaki K."/>
            <person name="Sugiura M."/>
            <person name="Burr B."/>
            <person name="Sasaki T."/>
        </authorList>
    </citation>
    <scope>NUCLEOTIDE SEQUENCE [LARGE SCALE GENOMIC DNA]</scope>
    <source>
        <strain evidence="3">cv. Nipponbare</strain>
    </source>
</reference>
<feature type="region of interest" description="Disordered" evidence="1">
    <location>
        <begin position="1"/>
        <end position="147"/>
    </location>
</feature>
<sequence length="147" mass="14938">MAWAAARAASDGGDQQRQTAHRTAASAEGDGKRAESGGAYGREGRRKEREFSPWGWPAREGPLPFHNQCGTIQQSPTSHIGVPQPFTAPSPFHHGPSGEANGGGGPSGGWSWAVGGGARGDRRGSGGGTGEGGEKKENSGGEYGGAL</sequence>
<name>Q10IQ3_ORYSJ</name>
<evidence type="ECO:0000313" key="3">
    <source>
        <dbReference type="Proteomes" id="UP000000763"/>
    </source>
</evidence>
<dbReference type="AlphaFoldDB" id="Q10IQ3"/>
<feature type="compositionally biased region" description="Polar residues" evidence="1">
    <location>
        <begin position="68"/>
        <end position="78"/>
    </location>
</feature>
<accession>Q10IQ3</accession>
<dbReference type="Proteomes" id="UP000000763">
    <property type="component" value="Chromosome 3"/>
</dbReference>
<protein>
    <submittedName>
        <fullName evidence="2">Uncharacterized protein</fullName>
    </submittedName>
</protein>
<feature type="compositionally biased region" description="Basic and acidic residues" evidence="1">
    <location>
        <begin position="42"/>
        <end position="51"/>
    </location>
</feature>
<dbReference type="EMBL" id="AC135560">
    <property type="protein sequence ID" value="AAO66573.1"/>
    <property type="molecule type" value="Genomic_DNA"/>
</dbReference>
<organism evidence="2 3">
    <name type="scientific">Oryza sativa subsp. japonica</name>
    <name type="common">Rice</name>
    <dbReference type="NCBI Taxonomy" id="39947"/>
    <lineage>
        <taxon>Eukaryota</taxon>
        <taxon>Viridiplantae</taxon>
        <taxon>Streptophyta</taxon>
        <taxon>Embryophyta</taxon>
        <taxon>Tracheophyta</taxon>
        <taxon>Spermatophyta</taxon>
        <taxon>Magnoliopsida</taxon>
        <taxon>Liliopsida</taxon>
        <taxon>Poales</taxon>
        <taxon>Poaceae</taxon>
        <taxon>BOP clade</taxon>
        <taxon>Oryzoideae</taxon>
        <taxon>Oryzeae</taxon>
        <taxon>Oryzinae</taxon>
        <taxon>Oryza</taxon>
        <taxon>Oryza sativa</taxon>
    </lineage>
</organism>
<gene>
    <name evidence="2" type="ORF">OSJNBa0031I04.14</name>
</gene>
<evidence type="ECO:0000256" key="1">
    <source>
        <dbReference type="SAM" id="MobiDB-lite"/>
    </source>
</evidence>
<reference evidence="3" key="2">
    <citation type="journal article" date="2008" name="Nucleic Acids Res.">
        <title>The rice annotation project database (RAP-DB): 2008 update.</title>
        <authorList>
            <consortium name="The rice annotation project (RAP)"/>
        </authorList>
    </citation>
    <scope>GENOME REANNOTATION</scope>
    <source>
        <strain evidence="3">cv. Nipponbare</strain>
    </source>
</reference>
<feature type="compositionally biased region" description="Gly residues" evidence="1">
    <location>
        <begin position="100"/>
        <end position="118"/>
    </location>
</feature>